<reference evidence="3 4" key="1">
    <citation type="submission" date="2020-02" db="EMBL/GenBank/DDBJ databases">
        <title>Albibacoteraceae fam. nov., the first described family within the subdivision 4 Verrucomicrobia.</title>
        <authorList>
            <person name="Xi F."/>
        </authorList>
    </citation>
    <scope>NUCLEOTIDE SEQUENCE [LARGE SCALE GENOMIC DNA]</scope>
    <source>
        <strain evidence="3 4">CK1056</strain>
    </source>
</reference>
<dbReference type="InterPro" id="IPR052906">
    <property type="entry name" value="Type_IV_Methyl-Rstrct_Enzyme"/>
</dbReference>
<dbReference type="InterPro" id="IPR011856">
    <property type="entry name" value="tRNA_endonuc-like_dom_sf"/>
</dbReference>
<dbReference type="Gene3D" id="3.40.1350.10">
    <property type="match status" value="1"/>
</dbReference>
<keyword evidence="3" id="KW-0255">Endonuclease</keyword>
<dbReference type="Pfam" id="PF04471">
    <property type="entry name" value="Mrr_cat"/>
    <property type="match status" value="1"/>
</dbReference>
<dbReference type="InterPro" id="IPR007560">
    <property type="entry name" value="Restrct_endonuc_IV_Mrr"/>
</dbReference>
<dbReference type="GO" id="GO:0015666">
    <property type="term" value="F:restriction endodeoxyribonuclease activity"/>
    <property type="evidence" value="ECO:0007669"/>
    <property type="project" value="TreeGrafter"/>
</dbReference>
<name>A0A6B2M2C5_9BACT</name>
<evidence type="ECO:0000313" key="3">
    <source>
        <dbReference type="EMBL" id="NDV62893.1"/>
    </source>
</evidence>
<dbReference type="Proteomes" id="UP000478417">
    <property type="component" value="Unassembled WGS sequence"/>
</dbReference>
<organism evidence="3 4">
    <name type="scientific">Oceanipulchritudo coccoides</name>
    <dbReference type="NCBI Taxonomy" id="2706888"/>
    <lineage>
        <taxon>Bacteria</taxon>
        <taxon>Pseudomonadati</taxon>
        <taxon>Verrucomicrobiota</taxon>
        <taxon>Opitutia</taxon>
        <taxon>Puniceicoccales</taxon>
        <taxon>Oceanipulchritudinaceae</taxon>
        <taxon>Oceanipulchritudo</taxon>
    </lineage>
</organism>
<dbReference type="PANTHER" id="PTHR30015">
    <property type="entry name" value="MRR RESTRICTION SYSTEM PROTEIN"/>
    <property type="match status" value="1"/>
</dbReference>
<gene>
    <name evidence="3" type="ORF">G0Q06_10560</name>
</gene>
<dbReference type="RefSeq" id="WP_163965556.1">
    <property type="nucleotide sequence ID" value="NZ_JAAGNX010000002.1"/>
</dbReference>
<dbReference type="Pfam" id="PF14338">
    <property type="entry name" value="Mrr_N"/>
    <property type="match status" value="1"/>
</dbReference>
<comment type="caution">
    <text evidence="3">The sequence shown here is derived from an EMBL/GenBank/DDBJ whole genome shotgun (WGS) entry which is preliminary data.</text>
</comment>
<evidence type="ECO:0000259" key="2">
    <source>
        <dbReference type="Pfam" id="PF14338"/>
    </source>
</evidence>
<keyword evidence="3" id="KW-0540">Nuclease</keyword>
<dbReference type="InterPro" id="IPR011335">
    <property type="entry name" value="Restrct_endonuc-II-like"/>
</dbReference>
<dbReference type="GO" id="GO:0009307">
    <property type="term" value="P:DNA restriction-modification system"/>
    <property type="evidence" value="ECO:0007669"/>
    <property type="project" value="InterPro"/>
</dbReference>
<dbReference type="AlphaFoldDB" id="A0A6B2M2C5"/>
<sequence length="313" mass="35237">MQNKPTQCPTWDEFLRPLLELAEQEPIIRRTAAQKIADRYAFPDEIRNSRLNSGHLRIQNRAGWAMSSLVKAKFISKHPTEKFTYEITQAGKDYLRQHQGPITPADLKNLDGYVEAWEEASAKRKKKGRTGSETVVELETTTPDDRIDTAYNELNDSLAGELLENMQAMNPYHFEQLVVDLLFAMGYGGSREEAAQVTQKSNDGGIDGIISEDRLGLDVIYIQAKRYQAESTIGRKEIQSFVGALAGKQADKGVFITTSGFKTTAIEYADNVQQKVILINGQRLADLMIEHNIGVSTIRTVELKRLDSDYFED</sequence>
<evidence type="ECO:0000313" key="4">
    <source>
        <dbReference type="Proteomes" id="UP000478417"/>
    </source>
</evidence>
<keyword evidence="4" id="KW-1185">Reference proteome</keyword>
<dbReference type="SUPFAM" id="SSF52980">
    <property type="entry name" value="Restriction endonuclease-like"/>
    <property type="match status" value="1"/>
</dbReference>
<protein>
    <submittedName>
        <fullName evidence="3">Restriction endonuclease</fullName>
    </submittedName>
</protein>
<dbReference type="PANTHER" id="PTHR30015:SF7">
    <property type="entry name" value="TYPE IV METHYL-DIRECTED RESTRICTION ENZYME ECOKMRR"/>
    <property type="match status" value="1"/>
</dbReference>
<feature type="domain" description="Restriction system protein Mrr-like N-terminal" evidence="2">
    <location>
        <begin position="11"/>
        <end position="96"/>
    </location>
</feature>
<dbReference type="EMBL" id="JAAGNX010000002">
    <property type="protein sequence ID" value="NDV62893.1"/>
    <property type="molecule type" value="Genomic_DNA"/>
</dbReference>
<dbReference type="InterPro" id="IPR025745">
    <property type="entry name" value="Mrr-like_N_dom"/>
</dbReference>
<evidence type="ECO:0000259" key="1">
    <source>
        <dbReference type="Pfam" id="PF04471"/>
    </source>
</evidence>
<accession>A0A6B2M2C5</accession>
<keyword evidence="3" id="KW-0378">Hydrolase</keyword>
<feature type="domain" description="Restriction endonuclease type IV Mrr" evidence="1">
    <location>
        <begin position="167"/>
        <end position="288"/>
    </location>
</feature>
<proteinExistence type="predicted"/>
<dbReference type="GO" id="GO:0003677">
    <property type="term" value="F:DNA binding"/>
    <property type="evidence" value="ECO:0007669"/>
    <property type="project" value="InterPro"/>
</dbReference>